<evidence type="ECO:0000256" key="2">
    <source>
        <dbReference type="ARBA" id="ARBA00005375"/>
    </source>
</evidence>
<keyword evidence="8" id="KW-0472">Membrane</keyword>
<accession>A0A6J0UPZ1</accession>
<dbReference type="SUPFAM" id="SSF53254">
    <property type="entry name" value="Phosphoglycerate mutase-like"/>
    <property type="match status" value="1"/>
</dbReference>
<dbReference type="GO" id="GO:0003993">
    <property type="term" value="F:acid phosphatase activity"/>
    <property type="evidence" value="ECO:0007669"/>
    <property type="project" value="UniProtKB-EC"/>
</dbReference>
<protein>
    <recommendedName>
        <fullName evidence="3">acid phosphatase</fullName>
        <ecNumber evidence="3">3.1.3.2</ecNumber>
    </recommendedName>
</protein>
<dbReference type="GO" id="GO:0005886">
    <property type="term" value="C:plasma membrane"/>
    <property type="evidence" value="ECO:0007669"/>
    <property type="project" value="TreeGrafter"/>
</dbReference>
<dbReference type="KEGG" id="pvt:110084866"/>
<dbReference type="EC" id="3.1.3.2" evidence="3"/>
<evidence type="ECO:0000256" key="1">
    <source>
        <dbReference type="ARBA" id="ARBA00000032"/>
    </source>
</evidence>
<dbReference type="AlphaFoldDB" id="A0A6J0UPZ1"/>
<dbReference type="InParanoid" id="A0A6J0UPZ1"/>
<dbReference type="OrthoDB" id="258392at2759"/>
<evidence type="ECO:0000256" key="3">
    <source>
        <dbReference type="ARBA" id="ARBA00012646"/>
    </source>
</evidence>
<keyword evidence="9" id="KW-1185">Reference proteome</keyword>
<dbReference type="CDD" id="cd07061">
    <property type="entry name" value="HP_HAP_like"/>
    <property type="match status" value="1"/>
</dbReference>
<keyword evidence="8" id="KW-1133">Transmembrane helix</keyword>
<dbReference type="InterPro" id="IPR050645">
    <property type="entry name" value="Histidine_acid_phosphatase"/>
</dbReference>
<evidence type="ECO:0000313" key="9">
    <source>
        <dbReference type="Proteomes" id="UP001652642"/>
    </source>
</evidence>
<evidence type="ECO:0000256" key="8">
    <source>
        <dbReference type="SAM" id="Phobius"/>
    </source>
</evidence>
<dbReference type="InterPro" id="IPR033379">
    <property type="entry name" value="Acid_Pase_AS"/>
</dbReference>
<evidence type="ECO:0000256" key="6">
    <source>
        <dbReference type="ARBA" id="ARBA00023157"/>
    </source>
</evidence>
<evidence type="ECO:0000256" key="4">
    <source>
        <dbReference type="ARBA" id="ARBA00022729"/>
    </source>
</evidence>
<evidence type="ECO:0000313" key="10">
    <source>
        <dbReference type="RefSeq" id="XP_020660219.2"/>
    </source>
</evidence>
<reference evidence="10" key="1">
    <citation type="submission" date="2025-08" db="UniProtKB">
        <authorList>
            <consortium name="RefSeq"/>
        </authorList>
    </citation>
    <scope>IDENTIFICATION</scope>
</reference>
<sequence>MGLSRVCPVCSFRLFGFSFFSFFFAFLLQSTTGRELRSVIAVFRHGDRSPISTFPTNVVKEDAWTQGYGQLTKLGMQQQYELGQFIKKRYGHLLSDEYKHHEVYVQSTDYDRTIMSAQANLAGLFPPRGRQIWNPKLLWQPVPVHTRPLSDETLLLYPTRDCKRFLLLLKETMGTKQVQAELQSYMKFLNRMASNMGYDIKTLLDFTNQKLWNAYDALLVQKIHKLPVPYWAGAHAMARLQKLLAYAVNGMFGIHKREEKARMQGGVLVKAILEKFLNVTKLNRKIKLTMFSAHDMTLVALQVALDVFNLQLPPYAACHFFELYKEVGGEHTIEMYYRNSSTVDPHPLILPGCSHACPLKKFEDLVAPVLAHNAEESCNM</sequence>
<feature type="transmembrane region" description="Helical" evidence="8">
    <location>
        <begin position="12"/>
        <end position="28"/>
    </location>
</feature>
<dbReference type="Gene3D" id="3.40.50.1240">
    <property type="entry name" value="Phosphoglycerate mutase-like"/>
    <property type="match status" value="1"/>
</dbReference>
<dbReference type="Pfam" id="PF00328">
    <property type="entry name" value="His_Phos_2"/>
    <property type="match status" value="1"/>
</dbReference>
<keyword evidence="7" id="KW-0325">Glycoprotein</keyword>
<keyword evidence="6" id="KW-1015">Disulfide bond</keyword>
<keyword evidence="4" id="KW-0732">Signal</keyword>
<dbReference type="Proteomes" id="UP001652642">
    <property type="component" value="Chromosome 6"/>
</dbReference>
<dbReference type="PANTHER" id="PTHR11567">
    <property type="entry name" value="ACID PHOSPHATASE-RELATED"/>
    <property type="match status" value="1"/>
</dbReference>
<dbReference type="RefSeq" id="XP_020660219.2">
    <property type="nucleotide sequence ID" value="XM_020804560.2"/>
</dbReference>
<keyword evidence="8" id="KW-0812">Transmembrane</keyword>
<comment type="similarity">
    <text evidence="2">Belongs to the histidine acid phosphatase family.</text>
</comment>
<evidence type="ECO:0000256" key="5">
    <source>
        <dbReference type="ARBA" id="ARBA00022801"/>
    </source>
</evidence>
<keyword evidence="5" id="KW-0378">Hydrolase</keyword>
<name>A0A6J0UPZ1_9SAUR</name>
<dbReference type="InterPro" id="IPR000560">
    <property type="entry name" value="His_Pase_clade-2"/>
</dbReference>
<dbReference type="InterPro" id="IPR029033">
    <property type="entry name" value="His_PPase_superfam"/>
</dbReference>
<proteinExistence type="inferred from homology"/>
<organism evidence="9 10">
    <name type="scientific">Pogona vitticeps</name>
    <name type="common">central bearded dragon</name>
    <dbReference type="NCBI Taxonomy" id="103695"/>
    <lineage>
        <taxon>Eukaryota</taxon>
        <taxon>Metazoa</taxon>
        <taxon>Chordata</taxon>
        <taxon>Craniata</taxon>
        <taxon>Vertebrata</taxon>
        <taxon>Euteleostomi</taxon>
        <taxon>Lepidosauria</taxon>
        <taxon>Squamata</taxon>
        <taxon>Bifurcata</taxon>
        <taxon>Unidentata</taxon>
        <taxon>Episquamata</taxon>
        <taxon>Toxicofera</taxon>
        <taxon>Iguania</taxon>
        <taxon>Acrodonta</taxon>
        <taxon>Agamidae</taxon>
        <taxon>Amphibolurinae</taxon>
        <taxon>Pogona</taxon>
    </lineage>
</organism>
<dbReference type="PANTHER" id="PTHR11567:SF211">
    <property type="entry name" value="PROSTATIC ACID PHOSPHATASE"/>
    <property type="match status" value="1"/>
</dbReference>
<dbReference type="PROSITE" id="PS00616">
    <property type="entry name" value="HIS_ACID_PHOSPHAT_1"/>
    <property type="match status" value="1"/>
</dbReference>
<comment type="catalytic activity">
    <reaction evidence="1">
        <text>a phosphate monoester + H2O = an alcohol + phosphate</text>
        <dbReference type="Rhea" id="RHEA:15017"/>
        <dbReference type="ChEBI" id="CHEBI:15377"/>
        <dbReference type="ChEBI" id="CHEBI:30879"/>
        <dbReference type="ChEBI" id="CHEBI:43474"/>
        <dbReference type="ChEBI" id="CHEBI:67140"/>
        <dbReference type="EC" id="3.1.3.2"/>
    </reaction>
</comment>
<dbReference type="GeneID" id="110084866"/>
<evidence type="ECO:0000256" key="7">
    <source>
        <dbReference type="ARBA" id="ARBA00023180"/>
    </source>
</evidence>
<gene>
    <name evidence="10" type="primary">LOC110084866</name>
</gene>